<dbReference type="GO" id="GO:0004386">
    <property type="term" value="F:helicase activity"/>
    <property type="evidence" value="ECO:0007669"/>
    <property type="project" value="UniProtKB-KW"/>
</dbReference>
<organism evidence="1 2">
    <name type="scientific">Holothuria leucospilota</name>
    <name type="common">Black long sea cucumber</name>
    <name type="synonym">Mertensiothuria leucospilota</name>
    <dbReference type="NCBI Taxonomy" id="206669"/>
    <lineage>
        <taxon>Eukaryota</taxon>
        <taxon>Metazoa</taxon>
        <taxon>Echinodermata</taxon>
        <taxon>Eleutherozoa</taxon>
        <taxon>Echinozoa</taxon>
        <taxon>Holothuroidea</taxon>
        <taxon>Aspidochirotacea</taxon>
        <taxon>Aspidochirotida</taxon>
        <taxon>Holothuriidae</taxon>
        <taxon>Holothuria</taxon>
    </lineage>
</organism>
<keyword evidence="1" id="KW-0378">Hydrolase</keyword>
<keyword evidence="1" id="KW-0067">ATP-binding</keyword>
<keyword evidence="1" id="KW-0347">Helicase</keyword>
<accession>A0A9Q1BDQ4</accession>
<sequence length="139" mass="15575">MIPTLELSTEKNTPTTQFTPCNHSLAATQRSLLHQNTSCDRPQYPLKLAWALTIHKVQGMTMTKATVSLKCIFEPGMKHFVFSCARSVQCLNIYGFQPINCDKRVQDALTKTVDCDMLSSNKLLHPPTSVNFSIVHHNA</sequence>
<evidence type="ECO:0000313" key="1">
    <source>
        <dbReference type="EMBL" id="KAJ8021439.1"/>
    </source>
</evidence>
<dbReference type="OrthoDB" id="10069494at2759"/>
<dbReference type="Proteomes" id="UP001152320">
    <property type="component" value="Chromosome 21"/>
</dbReference>
<keyword evidence="1" id="KW-0547">Nucleotide-binding</keyword>
<proteinExistence type="predicted"/>
<reference evidence="1" key="1">
    <citation type="submission" date="2021-10" db="EMBL/GenBank/DDBJ databases">
        <title>Tropical sea cucumber genome reveals ecological adaptation and Cuvierian tubules defense mechanism.</title>
        <authorList>
            <person name="Chen T."/>
        </authorList>
    </citation>
    <scope>NUCLEOTIDE SEQUENCE</scope>
    <source>
        <strain evidence="1">Nanhai2018</strain>
        <tissue evidence="1">Muscle</tissue>
    </source>
</reference>
<evidence type="ECO:0000313" key="2">
    <source>
        <dbReference type="Proteomes" id="UP001152320"/>
    </source>
</evidence>
<keyword evidence="2" id="KW-1185">Reference proteome</keyword>
<gene>
    <name evidence="1" type="ORF">HOLleu_38641</name>
</gene>
<dbReference type="InterPro" id="IPR051055">
    <property type="entry name" value="PIF1_helicase"/>
</dbReference>
<dbReference type="EMBL" id="JAIZAY010000021">
    <property type="protein sequence ID" value="KAJ8021439.1"/>
    <property type="molecule type" value="Genomic_DNA"/>
</dbReference>
<dbReference type="PANTHER" id="PTHR47642">
    <property type="entry name" value="ATP-DEPENDENT DNA HELICASE"/>
    <property type="match status" value="1"/>
</dbReference>
<comment type="caution">
    <text evidence="1">The sequence shown here is derived from an EMBL/GenBank/DDBJ whole genome shotgun (WGS) entry which is preliminary data.</text>
</comment>
<name>A0A9Q1BDQ4_HOLLE</name>
<protein>
    <submittedName>
        <fullName evidence="1">ATP-dependent DNA helicase PIF1</fullName>
    </submittedName>
</protein>
<dbReference type="AlphaFoldDB" id="A0A9Q1BDQ4"/>